<name>A0A392NES2_9FABA</name>
<feature type="domain" description="Zinc knuckle CX2CX4HX4C" evidence="2">
    <location>
        <begin position="233"/>
        <end position="264"/>
    </location>
</feature>
<dbReference type="InterPro" id="IPR025836">
    <property type="entry name" value="Zn_knuckle_CX2CX4HX4C"/>
</dbReference>
<accession>A0A392NES2</accession>
<dbReference type="Pfam" id="PF14392">
    <property type="entry name" value="zf-CCHC_4"/>
    <property type="match status" value="1"/>
</dbReference>
<dbReference type="Proteomes" id="UP000265520">
    <property type="component" value="Unassembled WGS sequence"/>
</dbReference>
<feature type="non-terminal residue" evidence="3">
    <location>
        <position position="333"/>
    </location>
</feature>
<evidence type="ECO:0000259" key="2">
    <source>
        <dbReference type="Pfam" id="PF14392"/>
    </source>
</evidence>
<dbReference type="EMBL" id="LXQA010035259">
    <property type="protein sequence ID" value="MCH97558.1"/>
    <property type="molecule type" value="Genomic_DNA"/>
</dbReference>
<dbReference type="PANTHER" id="PTHR31286:SF176">
    <property type="entry name" value="DUF4283 DOMAIN PROTEIN"/>
    <property type="match status" value="1"/>
</dbReference>
<feature type="region of interest" description="Disordered" evidence="1">
    <location>
        <begin position="289"/>
        <end position="325"/>
    </location>
</feature>
<dbReference type="AlphaFoldDB" id="A0A392NES2"/>
<dbReference type="PANTHER" id="PTHR31286">
    <property type="entry name" value="GLYCINE-RICH CELL WALL STRUCTURAL PROTEIN 1.8-LIKE"/>
    <property type="match status" value="1"/>
</dbReference>
<organism evidence="3 4">
    <name type="scientific">Trifolium medium</name>
    <dbReference type="NCBI Taxonomy" id="97028"/>
    <lineage>
        <taxon>Eukaryota</taxon>
        <taxon>Viridiplantae</taxon>
        <taxon>Streptophyta</taxon>
        <taxon>Embryophyta</taxon>
        <taxon>Tracheophyta</taxon>
        <taxon>Spermatophyta</taxon>
        <taxon>Magnoliopsida</taxon>
        <taxon>eudicotyledons</taxon>
        <taxon>Gunneridae</taxon>
        <taxon>Pentapetalae</taxon>
        <taxon>rosids</taxon>
        <taxon>fabids</taxon>
        <taxon>Fabales</taxon>
        <taxon>Fabaceae</taxon>
        <taxon>Papilionoideae</taxon>
        <taxon>50 kb inversion clade</taxon>
        <taxon>NPAAA clade</taxon>
        <taxon>Hologalegina</taxon>
        <taxon>IRL clade</taxon>
        <taxon>Trifolieae</taxon>
        <taxon>Trifolium</taxon>
    </lineage>
</organism>
<dbReference type="InterPro" id="IPR040256">
    <property type="entry name" value="At4g02000-like"/>
</dbReference>
<evidence type="ECO:0000313" key="4">
    <source>
        <dbReference type="Proteomes" id="UP000265520"/>
    </source>
</evidence>
<keyword evidence="4" id="KW-1185">Reference proteome</keyword>
<sequence length="333" mass="37863">MDSFTIPWPCLDSSAKKPNTDFPKPTTQKSFAEAVNNVCEIPASQLPQACVKGAELAITIPEKDYIAGMEACKHNLHGRIVWPKGATPLTVVALKDKLALLWKDLGRWGMLSLGKDYYEFAFSSLEDVRRVRSIASWSLNPGILKLFAWTKDFNPRTQQNCSAQVWVRFYGLSQEYWRQNILFAIASSIGTPICTDAATAKPLFERTFGQFVRVLVDMDLTQIIRYKVLVERQGFAFFVDLEYENLPDFCTNCNIIGHHLNNCKRIHANNENHATKEQGIVKKQARETKKTYVQTKDGRVDQSRSKFMDDGNENSGKAQEEDEDVIIVEERIN</sequence>
<evidence type="ECO:0000313" key="3">
    <source>
        <dbReference type="EMBL" id="MCH97558.1"/>
    </source>
</evidence>
<evidence type="ECO:0000256" key="1">
    <source>
        <dbReference type="SAM" id="MobiDB-lite"/>
    </source>
</evidence>
<feature type="compositionally biased region" description="Basic and acidic residues" evidence="1">
    <location>
        <begin position="289"/>
        <end position="309"/>
    </location>
</feature>
<protein>
    <recommendedName>
        <fullName evidence="2">Zinc knuckle CX2CX4HX4C domain-containing protein</fullName>
    </recommendedName>
</protein>
<comment type="caution">
    <text evidence="3">The sequence shown here is derived from an EMBL/GenBank/DDBJ whole genome shotgun (WGS) entry which is preliminary data.</text>
</comment>
<reference evidence="3 4" key="1">
    <citation type="journal article" date="2018" name="Front. Plant Sci.">
        <title>Red Clover (Trifolium pratense) and Zigzag Clover (T. medium) - A Picture of Genomic Similarities and Differences.</title>
        <authorList>
            <person name="Dluhosova J."/>
            <person name="Istvanek J."/>
            <person name="Nedelnik J."/>
            <person name="Repkova J."/>
        </authorList>
    </citation>
    <scope>NUCLEOTIDE SEQUENCE [LARGE SCALE GENOMIC DNA]</scope>
    <source>
        <strain evidence="4">cv. 10/8</strain>
        <tissue evidence="3">Leaf</tissue>
    </source>
</reference>
<proteinExistence type="predicted"/>